<evidence type="ECO:0000313" key="8">
    <source>
        <dbReference type="Proteomes" id="UP000824165"/>
    </source>
</evidence>
<evidence type="ECO:0000259" key="6">
    <source>
        <dbReference type="PROSITE" id="PS51272"/>
    </source>
</evidence>
<dbReference type="Pfam" id="PF00395">
    <property type="entry name" value="SLH"/>
    <property type="match status" value="3"/>
</dbReference>
<keyword evidence="2" id="KW-0677">Repeat</keyword>
<dbReference type="SUPFAM" id="SSF141072">
    <property type="entry name" value="CalX-like"/>
    <property type="match status" value="3"/>
</dbReference>
<feature type="region of interest" description="Disordered" evidence="4">
    <location>
        <begin position="105"/>
        <end position="124"/>
    </location>
</feature>
<feature type="domain" description="SLH" evidence="6">
    <location>
        <begin position="2598"/>
        <end position="2657"/>
    </location>
</feature>
<protein>
    <submittedName>
        <fullName evidence="7">S-layer homology domain-containing protein</fullName>
    </submittedName>
</protein>
<feature type="chain" id="PRO_5038909317" evidence="5">
    <location>
        <begin position="28"/>
        <end position="2657"/>
    </location>
</feature>
<keyword evidence="3" id="KW-0106">Calcium</keyword>
<feature type="compositionally biased region" description="Acidic residues" evidence="4">
    <location>
        <begin position="188"/>
        <end position="215"/>
    </location>
</feature>
<evidence type="ECO:0000256" key="3">
    <source>
        <dbReference type="ARBA" id="ARBA00022837"/>
    </source>
</evidence>
<organism evidence="7 8">
    <name type="scientific">Candidatus Ornithomonoglobus intestinigallinarum</name>
    <dbReference type="NCBI Taxonomy" id="2840894"/>
    <lineage>
        <taxon>Bacteria</taxon>
        <taxon>Bacillati</taxon>
        <taxon>Bacillota</taxon>
        <taxon>Clostridia</taxon>
        <taxon>Candidatus Ornithomonoglobus</taxon>
    </lineage>
</organism>
<dbReference type="Proteomes" id="UP000824165">
    <property type="component" value="Unassembled WGS sequence"/>
</dbReference>
<feature type="domain" description="SLH" evidence="6">
    <location>
        <begin position="2472"/>
        <end position="2535"/>
    </location>
</feature>
<dbReference type="GO" id="GO:0016020">
    <property type="term" value="C:membrane"/>
    <property type="evidence" value="ECO:0007669"/>
    <property type="project" value="InterPro"/>
</dbReference>
<feature type="compositionally biased region" description="Basic and acidic residues" evidence="4">
    <location>
        <begin position="1313"/>
        <end position="1335"/>
    </location>
</feature>
<gene>
    <name evidence="7" type="ORF">IAA60_01490</name>
</gene>
<feature type="signal peptide" evidence="5">
    <location>
        <begin position="1"/>
        <end position="27"/>
    </location>
</feature>
<keyword evidence="1 5" id="KW-0732">Signal</keyword>
<feature type="region of interest" description="Disordered" evidence="4">
    <location>
        <begin position="135"/>
        <end position="215"/>
    </location>
</feature>
<dbReference type="PROSITE" id="PS51272">
    <property type="entry name" value="SLH"/>
    <property type="match status" value="3"/>
</dbReference>
<feature type="region of interest" description="Disordered" evidence="4">
    <location>
        <begin position="2423"/>
        <end position="2478"/>
    </location>
</feature>
<proteinExistence type="predicted"/>
<sequence length="2657" mass="290824">MKGILKRTLSSVLAASMLVSLAPMALAEEPMLSGASEISFSAAKYNVSENEKKLKVKIVREGGNYREIDVAFKAADFTAEYGVDYTVADADGIELEAADGIAPDESEFEETSDEGVAEESADETAVVSEEIADAVESANENGDTSEEATGVEEPDVSDDGQQDPEVADGFTVNDDGTVEELGSVLDGNDTDTPAEEIPAETASAEEEPAEEAPAEDVYADNEAAAPEGSGQRVSTGSSLLDAQAQYLQLPDDDAETSAAVETILNDINGYFRQARGAVGVVHFDAGETEKEITIQIIDNELAQADKIVLLSLMGVNGDDDASLAANPTAYVNIMDDEEYETPVIMPNIDEIRLSQDAPEYELILSRTEGVDYYTSVLVSTVKGTAQEGYHYEKIGNASVAFAPGETEKRVKISAANFGEEMSFGIRLESDGTCEITNEYIPVVMEAVPAAESPADSDVTLMSADGDVELMAQNVIGSAETNVNLNQYSWDKIYDGGNDHWADTVSAPLGFDLRAQEKDKGHGIGWRTRSRVNFYGIDSVSFHMYVGGSGSKGFNSYFELHSAPDFHGGDGLSRHVSGKMGWTKLTNNLNNGGEYYIKVKTIAKNAGVQNPLVQLGNPLTYSWHKYTFNVYNQQVFNRLEYDYADGTGEAMKIAYTDGKDDYDYIPSVKLVTDSGSEVNGFYANANRRIKPVSLNPELDEKYGVELEGVYLYTKDTASLYRKDSSYPYTDHWYSDNTIWIPASGITADQALAEQIQKKLGKVSEIKVTPKFKQKTVTLRVHTVDDGETYIANMDRTTEKEEWTWQWVLPVRKKVTYDYGTYEFPVYSRIKVRAVAAPEMTITGFNIDLWSQPTSNDPIYANDEALERMTYTLTENMSFYPRTEKQGMNVAYMPGADTVVDDLSGRVFTQPSTAESESDIQYSDVNGDLNIQTVYPGMIWTLRATAPDGYYVRWTNGTGDIKNVNGRIDVSSDPNINEETENTRKFQNLYVPVYGDIMSGTIQQNNTKYYYEFVKNGNSSGRVWGKVLRENGSFYDIVYNKSLERSPASATQVSVAGTSGFTDGNGDFSIELNNVPTSGLVSVIVDDNGTMYPTTALANYMSITLPAYEVFKPQSLSVIYEDSTANKINGTAVNIKDDTLNITAQVSSSGSIQPVAAKFYIHKVNGTVIDCSTDSRFENSFANGTALMSFNPKSVMDSGDRIYVAFIDQNGKEYKSLDLGYTFVAPLDLRTFMFPLIGSSLLENTYSSAVELIGDPLGDVALGSIGFDEPETDTVTPDGMDPTKYNYIMSTYKFGDYSKALTTFSSDGGGDDDGKDASEETADKTKDAVNDAGKETDGGGYKTAKSFSWEFSPKAAFAMQLTTRQVDGQYKYFFEELDFLVGLDYDVSGKITITLPIGMNVIITGSLSGDVTGIFQLKTNYTGDSTWDKNKVEYSAEAFGLFEEIDNVDRKAYLMLNPTISLGLGVSIPVIEIGGNANFKFDMDFEFGLNAGSLGHRMYGDMTYNFDYYIKVLSIKVYSGQSKEQTVELFSENADGHIEPDIIAGLMSVEGDEIQSEPTTREYLANTSAWNGASNMISLMDIDAENTEETELQHGVYPSSKTTLTSLGNGKLFMTFIGDVEARSDINRTGLFYTIYNGTEWSQPVLIDDDGTLDDYPDVFDLGDRLLISWSSADRVLDNNTTAPQALTALDIKTVFFDKANETFSEVTQLTHTTDEDYAADVEPKAAYDSETDRLILYYTKTEYFDAEKLTDLTNVPSVIAYRFYENGAWNDGTSYTDDELAGVYDPEQYRIDWYGQRFLDIRLDDTSSDMLRIVDSDAVSYNGLALYAWTVDYDKDLYTTEDRDIFVQIYNFSENSFTHIIRITPDTGSYSTPHFGRYGDDTYLFYSSVGELDESGDTQQSGIAYIELSKIIRDQMYTLVTEGSTQYYILEYTDTTEESVNSGGETTPAQEITIRIEPTYAVTIDGYINNYSVDVDSDERMYLTWTDSDENGSRQVYTSIYDAAPQTGAEPDADGDIDMNYDWSEAFKLTNAENTAYGNFDAAVIDGKLYISASKTPYTVTDENTSLDETNASLVTLVHTPYSKPVTAESDALVTDTKYVYPDTGFTLTSTVKNEGTNFIDAPVTFRFTMTSNGAVTELGTRTVEGLWGAGKSLSAYVDVPAISEISDDLTFNAEITVGEGEYAETITQELKAVKEYNIIPDGDAVLEELAAGHNLNIPLKNDGNIPSSPISVKLYTAKDGEPDKLIEEYTLDNIPENSTVSVDEIVYIPDDAYVIDGDDGTADIIAVIEADGEEVTTLETTAHRTFDSEAIETMSKVTDVSIKGDDKISAEYLDDIEIETEIGGTAGDEVTILWVSDDTDVVYVRSDNTLCAIGNGTAQLTGYVVPSEQNIVFSYDGTSSQNDMLSMIPSTLYKSVTAEVTVTGAEEGPEASASPEPTRNPNRGGGGGSVISRPTASPSPSATPDATETPDSESSMFNDVSGHWAEEYIERLAADGIVSGMGNGLFVPDGNITRAQFAQILMNTELVSEGDIEVPVFTDVSSDAWYFDAVKWAVSCGVAKGMGDGTFEPETLITREQMAAMVNRFITLAGISAHSAEVPAFTDAENISDWAAEDVNALAAIGIINGRDTGEFDPKANMTRAEGAVVICNIFDAKEVN</sequence>
<evidence type="ECO:0000313" key="7">
    <source>
        <dbReference type="EMBL" id="HIT84556.1"/>
    </source>
</evidence>
<evidence type="ECO:0000256" key="4">
    <source>
        <dbReference type="SAM" id="MobiDB-lite"/>
    </source>
</evidence>
<dbReference type="GO" id="GO:0007154">
    <property type="term" value="P:cell communication"/>
    <property type="evidence" value="ECO:0007669"/>
    <property type="project" value="InterPro"/>
</dbReference>
<dbReference type="InterPro" id="IPR038081">
    <property type="entry name" value="CalX-like_sf"/>
</dbReference>
<evidence type="ECO:0000256" key="5">
    <source>
        <dbReference type="SAM" id="SignalP"/>
    </source>
</evidence>
<feature type="compositionally biased region" description="Acidic residues" evidence="4">
    <location>
        <begin position="105"/>
        <end position="122"/>
    </location>
</feature>
<dbReference type="Gene3D" id="2.60.40.2030">
    <property type="match status" value="3"/>
</dbReference>
<reference evidence="7" key="2">
    <citation type="journal article" date="2021" name="PeerJ">
        <title>Extensive microbial diversity within the chicken gut microbiome revealed by metagenomics and culture.</title>
        <authorList>
            <person name="Gilroy R."/>
            <person name="Ravi A."/>
            <person name="Getino M."/>
            <person name="Pursley I."/>
            <person name="Horton D.L."/>
            <person name="Alikhan N.F."/>
            <person name="Baker D."/>
            <person name="Gharbi K."/>
            <person name="Hall N."/>
            <person name="Watson M."/>
            <person name="Adriaenssens E.M."/>
            <person name="Foster-Nyarko E."/>
            <person name="Jarju S."/>
            <person name="Secka A."/>
            <person name="Antonio M."/>
            <person name="Oren A."/>
            <person name="Chaudhuri R.R."/>
            <person name="La Ragione R."/>
            <person name="Hildebrand F."/>
            <person name="Pallen M.J."/>
        </authorList>
    </citation>
    <scope>NUCLEOTIDE SEQUENCE</scope>
    <source>
        <strain evidence="7">CHK181-108</strain>
    </source>
</reference>
<feature type="compositionally biased region" description="Low complexity" evidence="4">
    <location>
        <begin position="2454"/>
        <end position="2469"/>
    </location>
</feature>
<dbReference type="Pfam" id="PF03160">
    <property type="entry name" value="Calx-beta"/>
    <property type="match status" value="3"/>
</dbReference>
<accession>A0A9D1KQ17</accession>
<dbReference type="InterPro" id="IPR051465">
    <property type="entry name" value="Cell_Envelope_Struct_Comp"/>
</dbReference>
<dbReference type="InterPro" id="IPR001119">
    <property type="entry name" value="SLH_dom"/>
</dbReference>
<dbReference type="PANTHER" id="PTHR43308:SF5">
    <property type="entry name" value="S-LAYER PROTEIN _ PEPTIDOGLYCAN ENDO-BETA-N-ACETYLGLUCOSAMINIDASE"/>
    <property type="match status" value="1"/>
</dbReference>
<dbReference type="InterPro" id="IPR003644">
    <property type="entry name" value="Calx_beta"/>
</dbReference>
<reference evidence="7" key="1">
    <citation type="submission" date="2020-10" db="EMBL/GenBank/DDBJ databases">
        <authorList>
            <person name="Gilroy R."/>
        </authorList>
    </citation>
    <scope>NUCLEOTIDE SEQUENCE</scope>
    <source>
        <strain evidence="7">CHK181-108</strain>
    </source>
</reference>
<feature type="compositionally biased region" description="Acidic residues" evidence="4">
    <location>
        <begin position="143"/>
        <end position="166"/>
    </location>
</feature>
<evidence type="ECO:0000256" key="1">
    <source>
        <dbReference type="ARBA" id="ARBA00022729"/>
    </source>
</evidence>
<dbReference type="PANTHER" id="PTHR43308">
    <property type="entry name" value="OUTER MEMBRANE PROTEIN ALPHA-RELATED"/>
    <property type="match status" value="1"/>
</dbReference>
<name>A0A9D1KQ17_9FIRM</name>
<evidence type="ECO:0000256" key="2">
    <source>
        <dbReference type="ARBA" id="ARBA00022737"/>
    </source>
</evidence>
<feature type="region of interest" description="Disordered" evidence="4">
    <location>
        <begin position="1305"/>
        <end position="1335"/>
    </location>
</feature>
<feature type="compositionally biased region" description="Low complexity" evidence="4">
    <location>
        <begin position="2424"/>
        <end position="2437"/>
    </location>
</feature>
<feature type="domain" description="SLH" evidence="6">
    <location>
        <begin position="2536"/>
        <end position="2596"/>
    </location>
</feature>
<dbReference type="EMBL" id="DVLU01000011">
    <property type="protein sequence ID" value="HIT84556.1"/>
    <property type="molecule type" value="Genomic_DNA"/>
</dbReference>
<comment type="caution">
    <text evidence="7">The sequence shown here is derived from an EMBL/GenBank/DDBJ whole genome shotgun (WGS) entry which is preliminary data.</text>
</comment>